<dbReference type="Proteomes" id="UP000011080">
    <property type="component" value="Unassembled WGS sequence"/>
</dbReference>
<proteinExistence type="inferred from homology"/>
<protein>
    <recommendedName>
        <fullName evidence="3">Core Histone H2A/H2B/H3 domain-containing protein</fullName>
    </recommendedName>
</protein>
<dbReference type="InterPro" id="IPR000164">
    <property type="entry name" value="Histone_H3/CENP-A"/>
</dbReference>
<evidence type="ECO:0000313" key="4">
    <source>
        <dbReference type="EMBL" id="ELR54677.1"/>
    </source>
</evidence>
<dbReference type="InterPro" id="IPR009072">
    <property type="entry name" value="Histone-fold"/>
</dbReference>
<evidence type="ECO:0000313" key="5">
    <source>
        <dbReference type="Proteomes" id="UP000011080"/>
    </source>
</evidence>
<name>L8IHV5_9CETA</name>
<evidence type="ECO:0000259" key="3">
    <source>
        <dbReference type="Pfam" id="PF00125"/>
    </source>
</evidence>
<keyword evidence="2" id="KW-0488">Methylation</keyword>
<dbReference type="STRING" id="72004.ENSBMUP00000013014"/>
<feature type="domain" description="Core Histone H2A/H2B/H3" evidence="3">
    <location>
        <begin position="80"/>
        <end position="130"/>
    </location>
</feature>
<organism evidence="4 5">
    <name type="scientific">Bos mutus</name>
    <name type="common">wild yak</name>
    <dbReference type="NCBI Taxonomy" id="72004"/>
    <lineage>
        <taxon>Eukaryota</taxon>
        <taxon>Metazoa</taxon>
        <taxon>Chordata</taxon>
        <taxon>Craniata</taxon>
        <taxon>Vertebrata</taxon>
        <taxon>Euteleostomi</taxon>
        <taxon>Mammalia</taxon>
        <taxon>Eutheria</taxon>
        <taxon>Laurasiatheria</taxon>
        <taxon>Artiodactyla</taxon>
        <taxon>Ruminantia</taxon>
        <taxon>Pecora</taxon>
        <taxon>Bovidae</taxon>
        <taxon>Bovinae</taxon>
        <taxon>Bos</taxon>
    </lineage>
</organism>
<dbReference type="Pfam" id="PF00125">
    <property type="entry name" value="Histone"/>
    <property type="match status" value="1"/>
</dbReference>
<dbReference type="GO" id="GO:0046982">
    <property type="term" value="F:protein heterodimerization activity"/>
    <property type="evidence" value="ECO:0007669"/>
    <property type="project" value="InterPro"/>
</dbReference>
<dbReference type="SMART" id="SM00428">
    <property type="entry name" value="H3"/>
    <property type="match status" value="1"/>
</dbReference>
<dbReference type="InterPro" id="IPR007125">
    <property type="entry name" value="H2A/H2B/H3"/>
</dbReference>
<comment type="similarity">
    <text evidence="1">Belongs to the histone H3 family.</text>
</comment>
<evidence type="ECO:0000256" key="2">
    <source>
        <dbReference type="ARBA" id="ARBA00022481"/>
    </source>
</evidence>
<reference evidence="4 5" key="1">
    <citation type="journal article" date="2012" name="Nat. Genet.">
        <title>The yak genome and adaptation to life at high altitude.</title>
        <authorList>
            <person name="Qiu Q."/>
            <person name="Zhang G."/>
            <person name="Ma T."/>
            <person name="Qian W."/>
            <person name="Wang J."/>
            <person name="Ye Z."/>
            <person name="Cao C."/>
            <person name="Hu Q."/>
            <person name="Kim J."/>
            <person name="Larkin D.M."/>
            <person name="Auvil L."/>
            <person name="Capitanu B."/>
            <person name="Ma J."/>
            <person name="Lewin H.A."/>
            <person name="Qian X."/>
            <person name="Lang Y."/>
            <person name="Zhou R."/>
            <person name="Wang L."/>
            <person name="Wang K."/>
            <person name="Xia J."/>
            <person name="Liao S."/>
            <person name="Pan S."/>
            <person name="Lu X."/>
            <person name="Hou H."/>
            <person name="Wang Y."/>
            <person name="Zang X."/>
            <person name="Yin Y."/>
            <person name="Ma H."/>
            <person name="Zhang J."/>
            <person name="Wang Z."/>
            <person name="Zhang Y."/>
            <person name="Zhang D."/>
            <person name="Yonezawa T."/>
            <person name="Hasegawa M."/>
            <person name="Zhong Y."/>
            <person name="Liu W."/>
            <person name="Zhang Y."/>
            <person name="Huang Z."/>
            <person name="Zhang S."/>
            <person name="Long R."/>
            <person name="Yang H."/>
            <person name="Wang J."/>
            <person name="Lenstra J.A."/>
            <person name="Cooper D.N."/>
            <person name="Wu Y."/>
            <person name="Wang J."/>
            <person name="Shi P."/>
            <person name="Wang J."/>
            <person name="Liu J."/>
        </authorList>
    </citation>
    <scope>NUCLEOTIDE SEQUENCE [LARGE SCALE GENOMIC DNA]</scope>
    <source>
        <strain evidence="5">yakQH1</strain>
    </source>
</reference>
<dbReference type="EMBL" id="JH881377">
    <property type="protein sequence ID" value="ELR54677.1"/>
    <property type="molecule type" value="Genomic_DNA"/>
</dbReference>
<dbReference type="SUPFAM" id="SSF47113">
    <property type="entry name" value="Histone-fold"/>
    <property type="match status" value="1"/>
</dbReference>
<evidence type="ECO:0000256" key="1">
    <source>
        <dbReference type="ARBA" id="ARBA00010343"/>
    </source>
</evidence>
<dbReference type="PANTHER" id="PTHR11426">
    <property type="entry name" value="HISTONE H3"/>
    <property type="match status" value="1"/>
</dbReference>
<gene>
    <name evidence="4" type="ORF">M91_15201</name>
</gene>
<sequence>MQKEGLELRFNSETEKQNVLKADGSIVIAFLSALQAPLKWTNRHPFHGWLQVLSSKLLRLTARQSAPSTGGLKKPRHHKPDTEALSEIKRFQKSTGPLIHKVPFQYLVQEVSQNLKPNLCFQSTAIGAVQ</sequence>
<dbReference type="AlphaFoldDB" id="L8IHV5"/>
<dbReference type="Gene3D" id="1.10.20.10">
    <property type="entry name" value="Histone, subunit A"/>
    <property type="match status" value="1"/>
</dbReference>
<dbReference type="GO" id="GO:0003677">
    <property type="term" value="F:DNA binding"/>
    <property type="evidence" value="ECO:0007669"/>
    <property type="project" value="InterPro"/>
</dbReference>
<accession>L8IHV5</accession>
<dbReference type="GO" id="GO:0030527">
    <property type="term" value="F:structural constituent of chromatin"/>
    <property type="evidence" value="ECO:0007669"/>
    <property type="project" value="InterPro"/>
</dbReference>
<dbReference type="GO" id="GO:0000786">
    <property type="term" value="C:nucleosome"/>
    <property type="evidence" value="ECO:0007669"/>
    <property type="project" value="InterPro"/>
</dbReference>
<dbReference type="PRINTS" id="PR00622">
    <property type="entry name" value="HISTONEH3"/>
</dbReference>